<evidence type="ECO:0000256" key="4">
    <source>
        <dbReference type="ARBA" id="ARBA00022833"/>
    </source>
</evidence>
<comment type="function">
    <text evidence="7">May play a role in DNA repair. It seems to be involved in an RecBC-independent recombinational process of DNA repair. It may act with RecF and RecO.</text>
</comment>
<dbReference type="InterPro" id="IPR000093">
    <property type="entry name" value="DNA_Rcmb_RecR"/>
</dbReference>
<evidence type="ECO:0000313" key="9">
    <source>
        <dbReference type="EMBL" id="AMK11695.1"/>
    </source>
</evidence>
<reference evidence="10 12" key="2">
    <citation type="submission" date="2019-03" db="EMBL/GenBank/DDBJ databases">
        <title>Genomic Encyclopedia of Type Strains, Phase IV (KMG-IV): sequencing the most valuable type-strain genomes for metagenomic binning, comparative biology and taxonomic classification.</title>
        <authorList>
            <person name="Goeker M."/>
        </authorList>
    </citation>
    <scope>NUCLEOTIDE SEQUENCE [LARGE SCALE GENOMIC DNA]</scope>
    <source>
        <strain evidence="10 12">DSM 101483</strain>
    </source>
</reference>
<proteinExistence type="inferred from homology"/>
<keyword evidence="1 7" id="KW-0479">Metal-binding</keyword>
<evidence type="ECO:0000256" key="3">
    <source>
        <dbReference type="ARBA" id="ARBA00022771"/>
    </source>
</evidence>
<feature type="zinc finger region" description="C4-type" evidence="7">
    <location>
        <begin position="58"/>
        <end position="73"/>
    </location>
</feature>
<evidence type="ECO:0000313" key="10">
    <source>
        <dbReference type="EMBL" id="TDT88224.1"/>
    </source>
</evidence>
<keyword evidence="3 7" id="KW-0863">Zinc-finger</keyword>
<evidence type="ECO:0000256" key="6">
    <source>
        <dbReference type="ARBA" id="ARBA00023204"/>
    </source>
</evidence>
<dbReference type="Proteomes" id="UP000055611">
    <property type="component" value="Chromosome"/>
</dbReference>
<dbReference type="EMBL" id="SOBK01000006">
    <property type="protein sequence ID" value="TDT88224.1"/>
    <property type="molecule type" value="Genomic_DNA"/>
</dbReference>
<keyword evidence="4 7" id="KW-0862">Zinc</keyword>
<sequence>MQNLPGPLREAVEQLSSLPGIGPKSALRIALTLLKMPRERAAGVGQSIIELRERLCLCDDCACLAESSPCAICGDSTRDAGQLCLVPEWDALLAMEEMGVFRGRYLVLGGLLSPLDGIDPGQLEIERLRRRLDSGEVSELILALGATLDAEATASYVKNLVESEYPDVAVTRLAQGIPIGAEVKFMDKETLKQSLVYRQKV</sequence>
<dbReference type="Gene3D" id="3.40.1360.10">
    <property type="match status" value="1"/>
</dbReference>
<dbReference type="GO" id="GO:0008270">
    <property type="term" value="F:zinc ion binding"/>
    <property type="evidence" value="ECO:0007669"/>
    <property type="project" value="UniProtKB-KW"/>
</dbReference>
<dbReference type="GO" id="GO:0003677">
    <property type="term" value="F:DNA binding"/>
    <property type="evidence" value="ECO:0007669"/>
    <property type="project" value="UniProtKB-UniRule"/>
</dbReference>
<gene>
    <name evidence="7" type="primary">recR</name>
    <name evidence="9" type="ORF">AWY79_11500</name>
    <name evidence="10" type="ORF">EDC59_10636</name>
</gene>
<dbReference type="EMBL" id="CP014206">
    <property type="protein sequence ID" value="AMK11695.1"/>
    <property type="molecule type" value="Genomic_DNA"/>
</dbReference>
<accession>A0A126QQE0</accession>
<dbReference type="InterPro" id="IPR006171">
    <property type="entry name" value="TOPRIM_dom"/>
</dbReference>
<dbReference type="PANTHER" id="PTHR30446:SF0">
    <property type="entry name" value="RECOMBINATION PROTEIN RECR"/>
    <property type="match status" value="1"/>
</dbReference>
<dbReference type="OrthoDB" id="9802672at2"/>
<dbReference type="RefSeq" id="WP_066803884.1">
    <property type="nucleotide sequence ID" value="NZ_CP014206.1"/>
</dbReference>
<dbReference type="InterPro" id="IPR015967">
    <property type="entry name" value="Rcmb_RecR_Znf"/>
</dbReference>
<keyword evidence="6 7" id="KW-0234">DNA repair</keyword>
<dbReference type="PROSITE" id="PS50880">
    <property type="entry name" value="TOPRIM"/>
    <property type="match status" value="1"/>
</dbReference>
<keyword evidence="11" id="KW-1185">Reference proteome</keyword>
<dbReference type="HAMAP" id="MF_00017">
    <property type="entry name" value="RecR"/>
    <property type="match status" value="1"/>
</dbReference>
<dbReference type="InterPro" id="IPR034137">
    <property type="entry name" value="TOPRIM_RecR"/>
</dbReference>
<dbReference type="Pfam" id="PF13662">
    <property type="entry name" value="Toprim_4"/>
    <property type="match status" value="1"/>
</dbReference>
<dbReference type="KEGG" id="dej:AWY79_11500"/>
<dbReference type="AlphaFoldDB" id="A0A126QQE0"/>
<evidence type="ECO:0000256" key="5">
    <source>
        <dbReference type="ARBA" id="ARBA00023172"/>
    </source>
</evidence>
<reference evidence="9 11" key="1">
    <citation type="journal article" date="2016" name="Front. Microbiol.">
        <title>Genome Sequence of the Piezophilic, Mesophilic Sulfate-Reducing Bacterium Desulfovibrio indicus J2T.</title>
        <authorList>
            <person name="Cao J."/>
            <person name="Maignien L."/>
            <person name="Shao Z."/>
            <person name="Alain K."/>
            <person name="Jebbar M."/>
        </authorList>
    </citation>
    <scope>NUCLEOTIDE SEQUENCE [LARGE SCALE GENOMIC DNA]</scope>
    <source>
        <strain evidence="9 11">J2</strain>
    </source>
</reference>
<organism evidence="10 12">
    <name type="scientific">Pseudodesulfovibrio indicus</name>
    <dbReference type="NCBI Taxonomy" id="1716143"/>
    <lineage>
        <taxon>Bacteria</taxon>
        <taxon>Pseudomonadati</taxon>
        <taxon>Thermodesulfobacteriota</taxon>
        <taxon>Desulfovibrionia</taxon>
        <taxon>Desulfovibrionales</taxon>
        <taxon>Desulfovibrionaceae</taxon>
    </lineage>
</organism>
<dbReference type="Pfam" id="PF21176">
    <property type="entry name" value="RecR_HhH"/>
    <property type="match status" value="1"/>
</dbReference>
<dbReference type="Proteomes" id="UP000295506">
    <property type="component" value="Unassembled WGS sequence"/>
</dbReference>
<protein>
    <recommendedName>
        <fullName evidence="7">Recombination protein RecR</fullName>
    </recommendedName>
</protein>
<evidence type="ECO:0000259" key="8">
    <source>
        <dbReference type="PROSITE" id="PS50880"/>
    </source>
</evidence>
<evidence type="ECO:0000313" key="12">
    <source>
        <dbReference type="Proteomes" id="UP000295506"/>
    </source>
</evidence>
<dbReference type="Gene3D" id="1.10.8.420">
    <property type="entry name" value="RecR Domain 1"/>
    <property type="match status" value="1"/>
</dbReference>
<feature type="domain" description="Toprim" evidence="8">
    <location>
        <begin position="81"/>
        <end position="178"/>
    </location>
</feature>
<evidence type="ECO:0000256" key="2">
    <source>
        <dbReference type="ARBA" id="ARBA00022763"/>
    </source>
</evidence>
<dbReference type="GO" id="GO:0006310">
    <property type="term" value="P:DNA recombination"/>
    <property type="evidence" value="ECO:0007669"/>
    <property type="project" value="UniProtKB-UniRule"/>
</dbReference>
<keyword evidence="5 7" id="KW-0233">DNA recombination</keyword>
<dbReference type="Pfam" id="PF21175">
    <property type="entry name" value="RecR_C"/>
    <property type="match status" value="1"/>
</dbReference>
<dbReference type="SUPFAM" id="SSF111304">
    <property type="entry name" value="Recombination protein RecR"/>
    <property type="match status" value="1"/>
</dbReference>
<dbReference type="PANTHER" id="PTHR30446">
    <property type="entry name" value="RECOMBINATION PROTEIN RECR"/>
    <property type="match status" value="1"/>
</dbReference>
<comment type="similarity">
    <text evidence="7">Belongs to the RecR family.</text>
</comment>
<dbReference type="CDD" id="cd01025">
    <property type="entry name" value="TOPRIM_recR"/>
    <property type="match status" value="1"/>
</dbReference>
<evidence type="ECO:0000256" key="7">
    <source>
        <dbReference type="HAMAP-Rule" id="MF_00017"/>
    </source>
</evidence>
<keyword evidence="2 7" id="KW-0227">DNA damage</keyword>
<dbReference type="NCBIfam" id="TIGR00615">
    <property type="entry name" value="recR"/>
    <property type="match status" value="1"/>
</dbReference>
<evidence type="ECO:0000313" key="11">
    <source>
        <dbReference type="Proteomes" id="UP000055611"/>
    </source>
</evidence>
<name>A0A126QQE0_9BACT</name>
<evidence type="ECO:0000256" key="1">
    <source>
        <dbReference type="ARBA" id="ARBA00022723"/>
    </source>
</evidence>
<dbReference type="GO" id="GO:0006281">
    <property type="term" value="P:DNA repair"/>
    <property type="evidence" value="ECO:0007669"/>
    <property type="project" value="UniProtKB-UniRule"/>
</dbReference>
<dbReference type="InterPro" id="IPR023627">
    <property type="entry name" value="Rcmb_RecR"/>
</dbReference>
<dbReference type="PROSITE" id="PS01300">
    <property type="entry name" value="RECR"/>
    <property type="match status" value="1"/>
</dbReference>